<dbReference type="InterPro" id="IPR005920">
    <property type="entry name" value="HutI"/>
</dbReference>
<dbReference type="NCBIfam" id="TIGR01224">
    <property type="entry name" value="hutI"/>
    <property type="match status" value="1"/>
</dbReference>
<dbReference type="GO" id="GO:0050480">
    <property type="term" value="F:imidazolonepropionase activity"/>
    <property type="evidence" value="ECO:0007669"/>
    <property type="project" value="UniProtKB-UniRule"/>
</dbReference>
<accession>A0A090CY76</accession>
<evidence type="ECO:0000313" key="11">
    <source>
        <dbReference type="Proteomes" id="UP000031552"/>
    </source>
</evidence>
<dbReference type="PANTHER" id="PTHR42752:SF1">
    <property type="entry name" value="IMIDAZOLONEPROPIONASE-RELATED"/>
    <property type="match status" value="1"/>
</dbReference>
<proteinExistence type="predicted"/>
<dbReference type="AlphaFoldDB" id="A0A090CY76"/>
<comment type="caution">
    <text evidence="10">The sequence shown here is derived from an EMBL/GenBank/DDBJ whole genome shotgun (WGS) entry which is preliminary data.</text>
</comment>
<dbReference type="Proteomes" id="UP000031552">
    <property type="component" value="Unassembled WGS sequence"/>
</dbReference>
<evidence type="ECO:0000313" key="10">
    <source>
        <dbReference type="EMBL" id="CDR33367.1"/>
    </source>
</evidence>
<feature type="domain" description="Amidohydrolase-related" evidence="9">
    <location>
        <begin position="72"/>
        <end position="410"/>
    </location>
</feature>
<dbReference type="eggNOG" id="COG1228">
    <property type="taxonomic scope" value="Bacteria"/>
</dbReference>
<protein>
    <recommendedName>
        <fullName evidence="2 8">Imidazolonepropionase</fullName>
        <ecNumber evidence="2 8">3.5.2.7</ecNumber>
    </recommendedName>
</protein>
<keyword evidence="11" id="KW-1185">Reference proteome</keyword>
<dbReference type="Gene3D" id="3.20.20.140">
    <property type="entry name" value="Metal-dependent hydrolases"/>
    <property type="match status" value="1"/>
</dbReference>
<dbReference type="Pfam" id="PF01979">
    <property type="entry name" value="Amidohydro_1"/>
    <property type="match status" value="1"/>
</dbReference>
<reference evidence="10" key="1">
    <citation type="submission" date="2013-12" db="EMBL/GenBank/DDBJ databases">
        <authorList>
            <person name="Linke B."/>
        </authorList>
    </citation>
    <scope>NUCLEOTIDE SEQUENCE [LARGE SCALE GENOMIC DNA]</scope>
    <source>
        <strain evidence="10">CRIB-18</strain>
    </source>
</reference>
<evidence type="ECO:0000256" key="5">
    <source>
        <dbReference type="ARBA" id="ARBA00022808"/>
    </source>
</evidence>
<keyword evidence="4 10" id="KW-0378">Hydrolase</keyword>
<keyword evidence="5" id="KW-0369">Histidine metabolism</keyword>
<reference evidence="10" key="2">
    <citation type="submission" date="2014-09" db="EMBL/GenBank/DDBJ databases">
        <title>Criblamydia sequanensis harbors a mega-plasmid encoding arsenite resistance.</title>
        <authorList>
            <person name="Bertelli C."/>
            <person name="Goesmann A."/>
            <person name="Greub G."/>
        </authorList>
    </citation>
    <scope>NUCLEOTIDE SEQUENCE [LARGE SCALE GENOMIC DNA]</scope>
    <source>
        <strain evidence="10">CRIB-18</strain>
    </source>
</reference>
<sequence length="416" mass="44936">MKETAQSLIGPFKEVVTMEGLPLEGPLKDQSVPIVKEGGILLENGIILEVGPFEDLKKKVNGSISHLPFPAIAVPGFIDCHTHLCFAGSRVSDYAKRVSSMSYLEIAKAGGGILDTVKKTRAASKEELIVSLNKRLEEVISQGITSLEIKSGYGLTLNDEIKQLEAIKEASLKSPLTIISTCLAAHICPPEFSSSKAYLDFLMKKVLPLVKEKNLAKRVDIFVENGAFEVEESIFYLNFAKTLGFEVVVHADQFHPGGSNVAKITKAISADHLEASSEKDLLELKEAGVIPVALPGASIGLGMAFTKGRKILDLGMPLVIASDWNPGSAPMGNLLAEAAIFGAFEKLTISETLAAITSRASHALSLKDCGILKTGYKADFTIFETSDYRDIFYYQGSLKPSATYIKGTQVFSKDKF</sequence>
<dbReference type="SUPFAM" id="SSF51338">
    <property type="entry name" value="Composite domain of metallo-dependent hydrolases"/>
    <property type="match status" value="2"/>
</dbReference>
<gene>
    <name evidence="10" type="primary">hutI</name>
    <name evidence="10" type="ORF">CSEC_0533</name>
</gene>
<dbReference type="GO" id="GO:0005737">
    <property type="term" value="C:cytoplasm"/>
    <property type="evidence" value="ECO:0007669"/>
    <property type="project" value="UniProtKB-UniRule"/>
</dbReference>
<evidence type="ECO:0000256" key="6">
    <source>
        <dbReference type="ARBA" id="ARBA00022833"/>
    </source>
</evidence>
<dbReference type="InterPro" id="IPR011059">
    <property type="entry name" value="Metal-dep_hydrolase_composite"/>
</dbReference>
<dbReference type="GO" id="GO:0046872">
    <property type="term" value="F:metal ion binding"/>
    <property type="evidence" value="ECO:0007669"/>
    <property type="project" value="UniProtKB-KW"/>
</dbReference>
<evidence type="ECO:0000256" key="1">
    <source>
        <dbReference type="ARBA" id="ARBA00005023"/>
    </source>
</evidence>
<dbReference type="InterPro" id="IPR006680">
    <property type="entry name" value="Amidohydro-rel"/>
</dbReference>
<evidence type="ECO:0000256" key="2">
    <source>
        <dbReference type="ARBA" id="ARBA00012864"/>
    </source>
</evidence>
<keyword evidence="7" id="KW-0408">Iron</keyword>
<evidence type="ECO:0000256" key="7">
    <source>
        <dbReference type="ARBA" id="ARBA00023004"/>
    </source>
</evidence>
<dbReference type="GO" id="GO:0019556">
    <property type="term" value="P:L-histidine catabolic process to glutamate and formamide"/>
    <property type="evidence" value="ECO:0007669"/>
    <property type="project" value="UniProtKB-UniRule"/>
</dbReference>
<evidence type="ECO:0000256" key="4">
    <source>
        <dbReference type="ARBA" id="ARBA00022801"/>
    </source>
</evidence>
<dbReference type="Gene3D" id="2.30.40.10">
    <property type="entry name" value="Urease, subunit C, domain 1"/>
    <property type="match status" value="1"/>
</dbReference>
<comment type="pathway">
    <text evidence="1">Amino-acid degradation.</text>
</comment>
<organism evidence="10 11">
    <name type="scientific">Candidatus Criblamydia sequanensis CRIB-18</name>
    <dbReference type="NCBI Taxonomy" id="1437425"/>
    <lineage>
        <taxon>Bacteria</taxon>
        <taxon>Pseudomonadati</taxon>
        <taxon>Chlamydiota</taxon>
        <taxon>Chlamydiia</taxon>
        <taxon>Parachlamydiales</taxon>
        <taxon>Candidatus Criblamydiaceae</taxon>
        <taxon>Candidatus Criblamydia</taxon>
    </lineage>
</organism>
<dbReference type="STRING" id="1437425.CSEC_0533"/>
<dbReference type="SUPFAM" id="SSF51556">
    <property type="entry name" value="Metallo-dependent hydrolases"/>
    <property type="match status" value="1"/>
</dbReference>
<dbReference type="RefSeq" id="WP_041016870.1">
    <property type="nucleotide sequence ID" value="NZ_CCEJ010000003.1"/>
</dbReference>
<keyword evidence="6" id="KW-0862">Zinc</keyword>
<name>A0A090CY76_9BACT</name>
<dbReference type="PANTHER" id="PTHR42752">
    <property type="entry name" value="IMIDAZOLONEPROPIONASE"/>
    <property type="match status" value="1"/>
</dbReference>
<dbReference type="InterPro" id="IPR032466">
    <property type="entry name" value="Metal_Hydrolase"/>
</dbReference>
<keyword evidence="3" id="KW-0479">Metal-binding</keyword>
<evidence type="ECO:0000256" key="8">
    <source>
        <dbReference type="NCBIfam" id="TIGR01224"/>
    </source>
</evidence>
<dbReference type="EMBL" id="CCEJ010000003">
    <property type="protein sequence ID" value="CDR33367.1"/>
    <property type="molecule type" value="Genomic_DNA"/>
</dbReference>
<evidence type="ECO:0000256" key="3">
    <source>
        <dbReference type="ARBA" id="ARBA00022723"/>
    </source>
</evidence>
<dbReference type="EC" id="3.5.2.7" evidence="2 8"/>
<evidence type="ECO:0000259" key="9">
    <source>
        <dbReference type="Pfam" id="PF01979"/>
    </source>
</evidence>